<accession>A0ACB7CHP4</accession>
<proteinExistence type="predicted"/>
<reference evidence="1 2" key="1">
    <citation type="journal article" date="2021" name="Commun. Biol.">
        <title>Genomic insights into the host specific adaptation of the Pneumocystis genus.</title>
        <authorList>
            <person name="Cisse O.H."/>
            <person name="Ma L."/>
            <person name="Dekker J.P."/>
            <person name="Khil P.P."/>
            <person name="Youn J.-H."/>
            <person name="Brenchley J.M."/>
            <person name="Blair R."/>
            <person name="Pahar B."/>
            <person name="Chabe M."/>
            <person name="Van Rompay K.K.A."/>
            <person name="Keesler R."/>
            <person name="Sukura A."/>
            <person name="Hirsch V."/>
            <person name="Kutty G."/>
            <person name="Liu Y."/>
            <person name="Peng L."/>
            <person name="Chen J."/>
            <person name="Song J."/>
            <person name="Weissenbacher-Lang C."/>
            <person name="Xu J."/>
            <person name="Upham N.S."/>
            <person name="Stajich J.E."/>
            <person name="Cuomo C.A."/>
            <person name="Cushion M.T."/>
            <person name="Kovacs J.A."/>
        </authorList>
    </citation>
    <scope>NUCLEOTIDE SEQUENCE [LARGE SCALE GENOMIC DNA]</scope>
    <source>
        <strain evidence="1 2">RABM</strain>
    </source>
</reference>
<keyword evidence="2" id="KW-1185">Reference proteome</keyword>
<sequence>MEKLREINPKFEEISCKKEEEEFFLKYREKLREKLKLWERKFKEQKGRCPEKNDIKKDKKIRDYYKLYNQIRTKKFFIDQQNIEKTNINPFLNENTEYKKSPKKDKTHSLSEKDPKELSFLDINYEEIGPTPQKLGKLIGIFDHLNDHSYILEEKYNEKTEDEEILKKNAESSPEKNCHVFQTPSKTPNKNNFLTTPSFLKKTIDISSPTVPRFSFRMSLSYKKGLSSLIKELQQMENDFVNPEEIFKEIKEENSNMPTKSIKENEHAEESDYKDKIIKKKGTRLSKRVILRPSVVIKTRPKESKDQHLLNTLVGEKALEKSNILQENKTLNNMIVQKNDNSNKKSKRKKYIKGKGGVILRSQVSRNYVSYKLKKCNSKIKSLRKK</sequence>
<organism evidence="1 2">
    <name type="scientific">Pneumocystis oryctolagi</name>
    <dbReference type="NCBI Taxonomy" id="42067"/>
    <lineage>
        <taxon>Eukaryota</taxon>
        <taxon>Fungi</taxon>
        <taxon>Dikarya</taxon>
        <taxon>Ascomycota</taxon>
        <taxon>Taphrinomycotina</taxon>
        <taxon>Pneumocystomycetes</taxon>
        <taxon>Pneumocystaceae</taxon>
        <taxon>Pneumocystis</taxon>
    </lineage>
</organism>
<dbReference type="Proteomes" id="UP000768646">
    <property type="component" value="Unassembled WGS sequence"/>
</dbReference>
<evidence type="ECO:0000313" key="2">
    <source>
        <dbReference type="Proteomes" id="UP000768646"/>
    </source>
</evidence>
<comment type="caution">
    <text evidence="1">The sequence shown here is derived from an EMBL/GenBank/DDBJ whole genome shotgun (WGS) entry which is preliminary data.</text>
</comment>
<dbReference type="EMBL" id="JABTEG010000005">
    <property type="protein sequence ID" value="KAG4304864.1"/>
    <property type="molecule type" value="Genomic_DNA"/>
</dbReference>
<protein>
    <submittedName>
        <fullName evidence="1">Uncharacterized protein</fullName>
    </submittedName>
</protein>
<gene>
    <name evidence="1" type="ORF">PORY_001539</name>
</gene>
<evidence type="ECO:0000313" key="1">
    <source>
        <dbReference type="EMBL" id="KAG4304864.1"/>
    </source>
</evidence>
<name>A0ACB7CHP4_9ASCO</name>